<sequence>MTRTEVVTERRINQGIVLDPASGTLAANLWGLAHPNEQPTTGNEESILFVDKISVDGWSGNSNIIGTVVVKAGGSLEQQTARLGIFFRRKPDGLDLKNFDVWLGKVGTQDEKPATVTVTQYANSGFRQSWPASMAAFFPDSSPISRVAQIKMPSLILQQTLNGWITELQQDIPAEGVPICLNEAIQTLTSTQIDVASNLPLAA</sequence>
<proteinExistence type="predicted"/>
<evidence type="ECO:0000313" key="1">
    <source>
        <dbReference type="EMBL" id="OGM63761.1"/>
    </source>
</evidence>
<accession>A0A1F8BI78</accession>
<name>A0A1F8BI78_9BACT</name>
<evidence type="ECO:0000313" key="2">
    <source>
        <dbReference type="Proteomes" id="UP000176725"/>
    </source>
</evidence>
<reference evidence="1 2" key="1">
    <citation type="journal article" date="2016" name="Nat. Commun.">
        <title>Thousands of microbial genomes shed light on interconnected biogeochemical processes in an aquifer system.</title>
        <authorList>
            <person name="Anantharaman K."/>
            <person name="Brown C.T."/>
            <person name="Hug L.A."/>
            <person name="Sharon I."/>
            <person name="Castelle C.J."/>
            <person name="Probst A.J."/>
            <person name="Thomas B.C."/>
            <person name="Singh A."/>
            <person name="Wilkins M.J."/>
            <person name="Karaoz U."/>
            <person name="Brodie E.L."/>
            <person name="Williams K.H."/>
            <person name="Hubbard S.S."/>
            <person name="Banfield J.F."/>
        </authorList>
    </citation>
    <scope>NUCLEOTIDE SEQUENCE [LARGE SCALE GENOMIC DNA]</scope>
</reference>
<dbReference type="EMBL" id="MGHH01000015">
    <property type="protein sequence ID" value="OGM63761.1"/>
    <property type="molecule type" value="Genomic_DNA"/>
</dbReference>
<dbReference type="AlphaFoldDB" id="A0A1F8BI78"/>
<protein>
    <submittedName>
        <fullName evidence="1">Uncharacterized protein</fullName>
    </submittedName>
</protein>
<comment type="caution">
    <text evidence="1">The sequence shown here is derived from an EMBL/GenBank/DDBJ whole genome shotgun (WGS) entry which is preliminary data.</text>
</comment>
<gene>
    <name evidence="1" type="ORF">A2893_02150</name>
</gene>
<dbReference type="Proteomes" id="UP000176725">
    <property type="component" value="Unassembled WGS sequence"/>
</dbReference>
<organism evidence="1 2">
    <name type="scientific">Candidatus Woesebacteria bacterium RIFCSPLOWO2_01_FULL_39_25</name>
    <dbReference type="NCBI Taxonomy" id="1802521"/>
    <lineage>
        <taxon>Bacteria</taxon>
        <taxon>Candidatus Woeseibacteriota</taxon>
    </lineage>
</organism>